<comment type="caution">
    <text evidence="1">The sequence shown here is derived from an EMBL/GenBank/DDBJ whole genome shotgun (WGS) entry which is preliminary data.</text>
</comment>
<reference evidence="1 2" key="1">
    <citation type="submission" date="2017-12" db="EMBL/GenBank/DDBJ databases">
        <title>Comparative genomics of Botrytis spp.</title>
        <authorList>
            <person name="Valero-Jimenez C.A."/>
            <person name="Tapia P."/>
            <person name="Veloso J."/>
            <person name="Silva-Moreno E."/>
            <person name="Staats M."/>
            <person name="Valdes J.H."/>
            <person name="Van Kan J.A.L."/>
        </authorList>
    </citation>
    <scope>NUCLEOTIDE SEQUENCE [LARGE SCALE GENOMIC DNA]</scope>
    <source>
        <strain evidence="1 2">Bp0003</strain>
    </source>
</reference>
<sequence>MVKRVEREPGSAVAKTPADIKEETLIPMIMDGPSAVQYQSRIPFDFNYYGDFYFTSRPGPFRFMDLPTEVQTIIFQLIASVILYFDPESKIYVNSITIGHHASMPDSEFLHWAYLKWIRMLANVSTQFRLELGSVIWERSRIYCNDDKDESALGQLLTASPGIAKGLKELVIEVIYQECSIWEKGNDESIRSVNEIFSVLIQPVSQKLNLEYLTMRLGVTKSALVKLAEGEGLMKILTKIRDLKVTKGFQIEMSGYGEISNDGRELDPEFKIEWEPRVREALLPENLRLQTPETDRSHYLASRAKEQEIGAIE</sequence>
<proteinExistence type="predicted"/>
<protein>
    <submittedName>
        <fullName evidence="1">Uncharacterized protein</fullName>
    </submittedName>
</protein>
<accession>A0A4Z1FUM8</accession>
<organism evidence="1 2">
    <name type="scientific">Botrytis paeoniae</name>
    <dbReference type="NCBI Taxonomy" id="278948"/>
    <lineage>
        <taxon>Eukaryota</taxon>
        <taxon>Fungi</taxon>
        <taxon>Dikarya</taxon>
        <taxon>Ascomycota</taxon>
        <taxon>Pezizomycotina</taxon>
        <taxon>Leotiomycetes</taxon>
        <taxon>Helotiales</taxon>
        <taxon>Sclerotiniaceae</taxon>
        <taxon>Botrytis</taxon>
    </lineage>
</organism>
<evidence type="ECO:0000313" key="1">
    <source>
        <dbReference type="EMBL" id="TGO25427.1"/>
    </source>
</evidence>
<evidence type="ECO:0000313" key="2">
    <source>
        <dbReference type="Proteomes" id="UP000297910"/>
    </source>
</evidence>
<dbReference type="Proteomes" id="UP000297910">
    <property type="component" value="Unassembled WGS sequence"/>
</dbReference>
<dbReference type="AlphaFoldDB" id="A0A4Z1FUM8"/>
<name>A0A4Z1FUM8_9HELO</name>
<keyword evidence="2" id="KW-1185">Reference proteome</keyword>
<gene>
    <name evidence="1" type="ORF">BPAE_0080g00180</name>
</gene>
<dbReference type="EMBL" id="PQXI01000080">
    <property type="protein sequence ID" value="TGO25427.1"/>
    <property type="molecule type" value="Genomic_DNA"/>
</dbReference>